<dbReference type="SMART" id="SM00631">
    <property type="entry name" value="Zn_pept"/>
    <property type="match status" value="1"/>
</dbReference>
<dbReference type="PROSITE" id="PS52035">
    <property type="entry name" value="PEPTIDASE_M14"/>
    <property type="match status" value="1"/>
</dbReference>
<evidence type="ECO:0000256" key="3">
    <source>
        <dbReference type="PROSITE-ProRule" id="PRU01379"/>
    </source>
</evidence>
<feature type="domain" description="Peptidase M14" evidence="4">
    <location>
        <begin position="15"/>
        <end position="336"/>
    </location>
</feature>
<dbReference type="EMBL" id="BAAAZR010000006">
    <property type="protein sequence ID" value="GAA3808129.1"/>
    <property type="molecule type" value="Genomic_DNA"/>
</dbReference>
<evidence type="ECO:0000259" key="4">
    <source>
        <dbReference type="PROSITE" id="PS52035"/>
    </source>
</evidence>
<dbReference type="PANTHER" id="PTHR11705:SF119">
    <property type="entry name" value="OS02G0119300 PROTEIN"/>
    <property type="match status" value="1"/>
</dbReference>
<evidence type="ECO:0000256" key="2">
    <source>
        <dbReference type="ARBA" id="ARBA00005988"/>
    </source>
</evidence>
<dbReference type="GO" id="GO:0004180">
    <property type="term" value="F:carboxypeptidase activity"/>
    <property type="evidence" value="ECO:0007669"/>
    <property type="project" value="UniProtKB-KW"/>
</dbReference>
<dbReference type="Pfam" id="PF00246">
    <property type="entry name" value="Peptidase_M14"/>
    <property type="match status" value="1"/>
</dbReference>
<comment type="cofactor">
    <cofactor evidence="1">
        <name>Zn(2+)</name>
        <dbReference type="ChEBI" id="CHEBI:29105"/>
    </cofactor>
</comment>
<dbReference type="SUPFAM" id="SSF53187">
    <property type="entry name" value="Zn-dependent exopeptidases"/>
    <property type="match status" value="1"/>
</dbReference>
<gene>
    <name evidence="5" type="ORF">GCM10022226_30280</name>
</gene>
<accession>A0ABP7I0D9</accession>
<keyword evidence="5" id="KW-0121">Carboxypeptidase</keyword>
<proteinExistence type="inferred from homology"/>
<protein>
    <submittedName>
        <fullName evidence="5">M14 family zinc carboxypeptidase</fullName>
    </submittedName>
</protein>
<organism evidence="5 6">
    <name type="scientific">Sphaerisporangium flaviroseum</name>
    <dbReference type="NCBI Taxonomy" id="509199"/>
    <lineage>
        <taxon>Bacteria</taxon>
        <taxon>Bacillati</taxon>
        <taxon>Actinomycetota</taxon>
        <taxon>Actinomycetes</taxon>
        <taxon>Streptosporangiales</taxon>
        <taxon>Streptosporangiaceae</taxon>
        <taxon>Sphaerisporangium</taxon>
    </lineage>
</organism>
<dbReference type="RefSeq" id="WP_344939343.1">
    <property type="nucleotide sequence ID" value="NZ_BAAAZR010000006.1"/>
</dbReference>
<keyword evidence="5" id="KW-0645">Protease</keyword>
<name>A0ABP7I0D9_9ACTN</name>
<dbReference type="PANTHER" id="PTHR11705">
    <property type="entry name" value="PROTEASE FAMILY M14 CARBOXYPEPTIDASE A,B"/>
    <property type="match status" value="1"/>
</dbReference>
<evidence type="ECO:0000313" key="6">
    <source>
        <dbReference type="Proteomes" id="UP001500888"/>
    </source>
</evidence>
<evidence type="ECO:0000256" key="1">
    <source>
        <dbReference type="ARBA" id="ARBA00001947"/>
    </source>
</evidence>
<reference evidence="6" key="1">
    <citation type="journal article" date="2019" name="Int. J. Syst. Evol. Microbiol.">
        <title>The Global Catalogue of Microorganisms (GCM) 10K type strain sequencing project: providing services to taxonomists for standard genome sequencing and annotation.</title>
        <authorList>
            <consortium name="The Broad Institute Genomics Platform"/>
            <consortium name="The Broad Institute Genome Sequencing Center for Infectious Disease"/>
            <person name="Wu L."/>
            <person name="Ma J."/>
        </authorList>
    </citation>
    <scope>NUCLEOTIDE SEQUENCE [LARGE SCALE GENOMIC DNA]</scope>
    <source>
        <strain evidence="6">JCM 16908</strain>
    </source>
</reference>
<sequence length="435" mass="48267">MDVREQMRRVPDFDRFPSVDEMHAELDELAARHPGLVRLRSIGTSRLGEPLRALTLGSGPRDALVIGGPHPNEPIGSLTVSQLIRRLCEDAELRDSLGYRWHLIPCVDPDGARLNEGWYAGPGDRRHYARHFYRPAWNDQVEWTFPLTGDGYSFHGSLPETEALMRLMDEVRPSFVYSLHNGEYSGAYYYVNRHDPDLAARLIELPGWEGIPMHHGEPELPGAIAIAPAVYLTPGGAGQAKQFGAGGGSADYAARFGALHLITELPYWADERISDTTPTATPYGDVLKTGLAAQGELLDVLRSAMDSVRRDLTVYSPFRRSAEDMFDTYRKFADGWEDLPGADRPATVAELFGNRQTLHMRRLRFAGTLCRMLDAEAAAGNLTPAVREQRARLRELFEGWCDEAEAESAGRPIPIRKLVAVQLAAALVTAEHARG</sequence>
<keyword evidence="6" id="KW-1185">Reference proteome</keyword>
<keyword evidence="5" id="KW-0378">Hydrolase</keyword>
<dbReference type="InterPro" id="IPR000834">
    <property type="entry name" value="Peptidase_M14"/>
</dbReference>
<comment type="caution">
    <text evidence="3">Lacks conserved residue(s) required for the propagation of feature annotation.</text>
</comment>
<comment type="similarity">
    <text evidence="2 3">Belongs to the peptidase M14 family.</text>
</comment>
<comment type="caution">
    <text evidence="5">The sequence shown here is derived from an EMBL/GenBank/DDBJ whole genome shotgun (WGS) entry which is preliminary data.</text>
</comment>
<dbReference type="Gene3D" id="3.40.630.10">
    <property type="entry name" value="Zn peptidases"/>
    <property type="match status" value="1"/>
</dbReference>
<dbReference type="Proteomes" id="UP001500888">
    <property type="component" value="Unassembled WGS sequence"/>
</dbReference>
<evidence type="ECO:0000313" key="5">
    <source>
        <dbReference type="EMBL" id="GAA3808129.1"/>
    </source>
</evidence>